<dbReference type="Gene3D" id="1.10.510.10">
    <property type="entry name" value="Transferase(Phosphotransferase) domain 1"/>
    <property type="match status" value="1"/>
</dbReference>
<organism evidence="10">
    <name type="scientific">Sesamum indicum</name>
    <name type="common">Oriental sesame</name>
    <name type="synonym">Sesamum orientale</name>
    <dbReference type="NCBI Taxonomy" id="4182"/>
    <lineage>
        <taxon>Eukaryota</taxon>
        <taxon>Viridiplantae</taxon>
        <taxon>Streptophyta</taxon>
        <taxon>Embryophyta</taxon>
        <taxon>Tracheophyta</taxon>
        <taxon>Spermatophyta</taxon>
        <taxon>Magnoliopsida</taxon>
        <taxon>eudicotyledons</taxon>
        <taxon>Gunneridae</taxon>
        <taxon>Pentapetalae</taxon>
        <taxon>asterids</taxon>
        <taxon>lamiids</taxon>
        <taxon>Lamiales</taxon>
        <taxon>Pedaliaceae</taxon>
        <taxon>Sesamum</taxon>
    </lineage>
</organism>
<evidence type="ECO:0000256" key="6">
    <source>
        <dbReference type="ARBA" id="ARBA00022840"/>
    </source>
</evidence>
<evidence type="ECO:0000256" key="5">
    <source>
        <dbReference type="ARBA" id="ARBA00022777"/>
    </source>
</evidence>
<dbReference type="GO" id="GO:0007346">
    <property type="term" value="P:regulation of mitotic cell cycle"/>
    <property type="evidence" value="ECO:0007669"/>
    <property type="project" value="TreeGrafter"/>
</dbReference>
<dbReference type="GO" id="GO:0005524">
    <property type="term" value="F:ATP binding"/>
    <property type="evidence" value="ECO:0007669"/>
    <property type="project" value="UniProtKB-KW"/>
</dbReference>
<evidence type="ECO:0000256" key="1">
    <source>
        <dbReference type="ARBA" id="ARBA00006485"/>
    </source>
</evidence>
<dbReference type="GeneID" id="105158494"/>
<dbReference type="PANTHER" id="PTHR24056">
    <property type="entry name" value="CELL DIVISION PROTEIN KINASE"/>
    <property type="match status" value="1"/>
</dbReference>
<dbReference type="InterPro" id="IPR000719">
    <property type="entry name" value="Prot_kinase_dom"/>
</dbReference>
<dbReference type="Gene3D" id="3.30.200.20">
    <property type="entry name" value="Phosphorylase Kinase, domain 1"/>
    <property type="match status" value="1"/>
</dbReference>
<dbReference type="InterPro" id="IPR050108">
    <property type="entry name" value="CDK"/>
</dbReference>
<dbReference type="Gramene" id="SIN_1022109.t">
    <property type="protein sequence ID" value="SIN_1022109.t.cds1"/>
    <property type="gene ID" value="SIN_1022109"/>
</dbReference>
<keyword evidence="6" id="KW-0067">ATP-binding</keyword>
<dbReference type="KEGG" id="sind:105158496"/>
<comment type="similarity">
    <text evidence="1">Belongs to the protein kinase superfamily. CMGC Ser/Thr protein kinase family. CDC2/CDKX subfamily.</text>
</comment>
<dbReference type="InterPro" id="IPR008271">
    <property type="entry name" value="Ser/Thr_kinase_AS"/>
</dbReference>
<gene>
    <name evidence="10" type="primary">LOC105158496</name>
    <name evidence="9" type="synonym">LOC105158494</name>
</gene>
<dbReference type="AlphaFoldDB" id="A0A6I9T0F1"/>
<dbReference type="GeneID" id="105158496"/>
<keyword evidence="3" id="KW-0808">Transferase</keyword>
<evidence type="ECO:0000259" key="7">
    <source>
        <dbReference type="PROSITE" id="PS50011"/>
    </source>
</evidence>
<evidence type="ECO:0000313" key="10">
    <source>
        <dbReference type="RefSeq" id="XP_011073582.1"/>
    </source>
</evidence>
<keyword evidence="8" id="KW-1185">Reference proteome</keyword>
<dbReference type="GO" id="GO:0005634">
    <property type="term" value="C:nucleus"/>
    <property type="evidence" value="ECO:0007669"/>
    <property type="project" value="TreeGrafter"/>
</dbReference>
<protein>
    <submittedName>
        <fullName evidence="9 10">Cyclin-dependent kinase G-1-like</fullName>
    </submittedName>
</protein>
<dbReference type="PROSITE" id="PS00108">
    <property type="entry name" value="PROTEIN_KINASE_ST"/>
    <property type="match status" value="1"/>
</dbReference>
<evidence type="ECO:0000313" key="9">
    <source>
        <dbReference type="RefSeq" id="XP_011073580.1"/>
    </source>
</evidence>
<dbReference type="RefSeq" id="XP_011073582.1">
    <property type="nucleotide sequence ID" value="XM_011075280.2"/>
</dbReference>
<keyword evidence="5 9" id="KW-0418">Kinase</keyword>
<dbReference type="PANTHER" id="PTHR24056:SF107">
    <property type="entry name" value="CYCLIN-DEPENDENT KINASE 11A-RELATED"/>
    <property type="match status" value="1"/>
</dbReference>
<dbReference type="PROSITE" id="PS50011">
    <property type="entry name" value="PROTEIN_KINASE_DOM"/>
    <property type="match status" value="1"/>
</dbReference>
<dbReference type="SUPFAM" id="SSF56112">
    <property type="entry name" value="Protein kinase-like (PK-like)"/>
    <property type="match status" value="1"/>
</dbReference>
<dbReference type="RefSeq" id="XP_011073580.1">
    <property type="nucleotide sequence ID" value="XM_011075278.2"/>
</dbReference>
<accession>A0A6I9T0F1</accession>
<keyword evidence="2" id="KW-0723">Serine/threonine-protein kinase</keyword>
<name>A0A6I9T0F1_SESIN</name>
<keyword evidence="4" id="KW-0547">Nucleotide-binding</keyword>
<feature type="domain" description="Protein kinase" evidence="7">
    <location>
        <begin position="46"/>
        <end position="314"/>
    </location>
</feature>
<evidence type="ECO:0000313" key="8">
    <source>
        <dbReference type="Proteomes" id="UP000504604"/>
    </source>
</evidence>
<evidence type="ECO:0000256" key="3">
    <source>
        <dbReference type="ARBA" id="ARBA00022679"/>
    </source>
</evidence>
<reference evidence="9 10" key="1">
    <citation type="submission" date="2022-04" db="UniProtKB">
        <authorList>
            <consortium name="RefSeq"/>
        </authorList>
    </citation>
    <scope>IDENTIFICATION</scope>
</reference>
<dbReference type="Pfam" id="PF00069">
    <property type="entry name" value="Pkinase"/>
    <property type="match status" value="1"/>
</dbReference>
<proteinExistence type="inferred from homology"/>
<dbReference type="FunFam" id="1.10.510.10:FF:000624">
    <property type="entry name" value="Mitogen-activated protein kinase"/>
    <property type="match status" value="1"/>
</dbReference>
<dbReference type="OrthoDB" id="648396at2759"/>
<dbReference type="KEGG" id="sind:105158494"/>
<evidence type="ECO:0000256" key="4">
    <source>
        <dbReference type="ARBA" id="ARBA00022741"/>
    </source>
</evidence>
<dbReference type="SMART" id="SM00220">
    <property type="entry name" value="S_TKc"/>
    <property type="match status" value="1"/>
</dbReference>
<dbReference type="Gramene" id="SIN_1022103.t">
    <property type="protein sequence ID" value="SIN_1022103.t.cds1"/>
    <property type="gene ID" value="SIN_1022103"/>
</dbReference>
<sequence length="336" mass="38860">MAEAGLLNFLGHKNDHHPFLFSPNDSQSQPNHFLRRNLIFGKANNYQYMNVISHGSYGVVYKACDKRTGEIVAMKEECCGLSTTTLREIGILKALPQHPAVVEFKEVVLDDWDRVFVVMEHVESDLKRFMDVRRQPLRPNEVKCMMKQLLEGVKFLHDNGVMHRDLKPSNILINKKGEVKICDFGLSRQFEREWGCYTPRVVTRWYRAPEILAGAETYSTAIDMWSVGCIMAELLLKEVLFKEKCDVEQRSKIYTYLGRGKADDNLFISKFLTAAANSGAPLLTEHGFDLLKKLLEYDPDKRITAEAALNHGWFKEFDPYFFWFSNRHHSYHLADN</sequence>
<evidence type="ECO:0000256" key="2">
    <source>
        <dbReference type="ARBA" id="ARBA00022527"/>
    </source>
</evidence>
<dbReference type="Proteomes" id="UP000504604">
    <property type="component" value="Linkage group LG3"/>
</dbReference>
<dbReference type="InterPro" id="IPR011009">
    <property type="entry name" value="Kinase-like_dom_sf"/>
</dbReference>
<dbReference type="GO" id="GO:0004674">
    <property type="term" value="F:protein serine/threonine kinase activity"/>
    <property type="evidence" value="ECO:0007669"/>
    <property type="project" value="UniProtKB-KW"/>
</dbReference>